<protein>
    <submittedName>
        <fullName evidence="1">Uncharacterized protein</fullName>
    </submittedName>
</protein>
<evidence type="ECO:0000313" key="2">
    <source>
        <dbReference type="Proteomes" id="UP000283485"/>
    </source>
</evidence>
<proteinExistence type="predicted"/>
<dbReference type="EMBL" id="QRHQ01000016">
    <property type="protein sequence ID" value="RHF90403.1"/>
    <property type="molecule type" value="Genomic_DNA"/>
</dbReference>
<reference evidence="1 2" key="1">
    <citation type="submission" date="2018-08" db="EMBL/GenBank/DDBJ databases">
        <title>A genome reference for cultivated species of the human gut microbiota.</title>
        <authorList>
            <person name="Zou Y."/>
            <person name="Xue W."/>
            <person name="Luo G."/>
        </authorList>
    </citation>
    <scope>NUCLEOTIDE SEQUENCE [LARGE SCALE GENOMIC DNA]</scope>
    <source>
        <strain evidence="1 2">AM23-23</strain>
    </source>
</reference>
<name>A0A414RBK1_9BACT</name>
<dbReference type="AlphaFoldDB" id="A0A414RBK1"/>
<accession>A0A414RBK1</accession>
<evidence type="ECO:0000313" key="1">
    <source>
        <dbReference type="EMBL" id="RHF90403.1"/>
    </source>
</evidence>
<dbReference type="Proteomes" id="UP000283485">
    <property type="component" value="Unassembled WGS sequence"/>
</dbReference>
<sequence length="95" mass="10905">MNSKNLLTVVLDKMFYPCICLLGIENLTCATAVCRGVEEEWNGRYGRMKNENPEKSLWRSESNAKEFCLKRPCVFLKTLRSFGTNALMSFSQTLK</sequence>
<comment type="caution">
    <text evidence="1">The sequence shown here is derived from an EMBL/GenBank/DDBJ whole genome shotgun (WGS) entry which is preliminary data.</text>
</comment>
<organism evidence="1 2">
    <name type="scientific">Phocaeicola plebeius</name>
    <dbReference type="NCBI Taxonomy" id="310297"/>
    <lineage>
        <taxon>Bacteria</taxon>
        <taxon>Pseudomonadati</taxon>
        <taxon>Bacteroidota</taxon>
        <taxon>Bacteroidia</taxon>
        <taxon>Bacteroidales</taxon>
        <taxon>Bacteroidaceae</taxon>
        <taxon>Phocaeicola</taxon>
    </lineage>
</organism>
<gene>
    <name evidence="1" type="ORF">DW653_09500</name>
</gene>